<evidence type="ECO:0000256" key="8">
    <source>
        <dbReference type="ARBA" id="ARBA00023136"/>
    </source>
</evidence>
<keyword evidence="11" id="KW-0807">Transducer</keyword>
<evidence type="ECO:0000256" key="1">
    <source>
        <dbReference type="ARBA" id="ARBA00004141"/>
    </source>
</evidence>
<dbReference type="PANTHER" id="PTHR11394">
    <property type="entry name" value="TASTE RECEPTOR TYPE 2"/>
    <property type="match status" value="1"/>
</dbReference>
<comment type="similarity">
    <text evidence="2 12">Belongs to the G-protein coupled receptor T2R family.</text>
</comment>
<feature type="transmembrane region" description="Helical" evidence="13">
    <location>
        <begin position="130"/>
        <end position="155"/>
    </location>
</feature>
<evidence type="ECO:0000256" key="10">
    <source>
        <dbReference type="ARBA" id="ARBA00023180"/>
    </source>
</evidence>
<evidence type="ECO:0000256" key="4">
    <source>
        <dbReference type="ARBA" id="ARBA00022606"/>
    </source>
</evidence>
<proteinExistence type="inferred from homology"/>
<dbReference type="GO" id="GO:0033038">
    <property type="term" value="F:bitter taste receptor activity"/>
    <property type="evidence" value="ECO:0007669"/>
    <property type="project" value="InterPro"/>
</dbReference>
<gene>
    <name evidence="15" type="primary">LOC103107083</name>
</gene>
<keyword evidence="6 13" id="KW-1133">Transmembrane helix</keyword>
<accession>A0A1S3W2I3</accession>
<keyword evidence="3" id="KW-0919">Taste</keyword>
<dbReference type="GO" id="GO:0016020">
    <property type="term" value="C:membrane"/>
    <property type="evidence" value="ECO:0007669"/>
    <property type="project" value="UniProtKB-SubCell"/>
</dbReference>
<keyword evidence="8 13" id="KW-0472">Membrane</keyword>
<sequence>MSTSAKTVFVTIEILESVAGVWGNGFIVVVLCADWIKTKKITLFDFIYTCLAISRIVMIYLLLEDSIALAFNPELIAKHPKLIVIADFFWNLNSSLSSWCATGLGVFYFLKLSQFAHPFFLWLKWRRDQIVLAILLGFFLSLLSHLLSIKFYILWINQYEREGRNLSWRGWAHKSQYFSKQVLLNGGSLMAFPMSFISFFLLIISLGRHTRQIMHHAKGLRGFNTEVHVRARNTMISFIIFLVVHYTSTLLIIWTYNEVEDFFVVVITETIALLYFSVHPYSMILGNGKLRQTFVNLIKRTECFSVAQRLVYHESLTSFASHLVPGKMKILLMRADHICIFVHNDLLGKWKCCQYAFSDVKVECGKSQLFSDLIPLEEFLLEINLTT</sequence>
<protein>
    <submittedName>
        <fullName evidence="15">Taste receptor type 2 member 8-like</fullName>
    </submittedName>
</protein>
<dbReference type="CDD" id="cd13950">
    <property type="entry name" value="7tm_TAS2R"/>
    <property type="match status" value="1"/>
</dbReference>
<keyword evidence="10" id="KW-0325">Glycoprotein</keyword>
<feature type="transmembrane region" description="Helical" evidence="13">
    <location>
        <begin position="262"/>
        <end position="281"/>
    </location>
</feature>
<reference evidence="15" key="1">
    <citation type="submission" date="2025-08" db="UniProtKB">
        <authorList>
            <consortium name="RefSeq"/>
        </authorList>
    </citation>
    <scope>IDENTIFICATION</scope>
</reference>
<dbReference type="Gene3D" id="1.20.1070.10">
    <property type="entry name" value="Rhodopsin 7-helix transmembrane proteins"/>
    <property type="match status" value="1"/>
</dbReference>
<dbReference type="AlphaFoldDB" id="A0A1S3W2I3"/>
<feature type="transmembrane region" description="Helical" evidence="13">
    <location>
        <begin position="88"/>
        <end position="110"/>
    </location>
</feature>
<evidence type="ECO:0000256" key="11">
    <source>
        <dbReference type="ARBA" id="ARBA00023224"/>
    </source>
</evidence>
<keyword evidence="9" id="KW-0675">Receptor</keyword>
<dbReference type="Pfam" id="PF05296">
    <property type="entry name" value="TAS2R"/>
    <property type="match status" value="1"/>
</dbReference>
<keyword evidence="14" id="KW-1185">Reference proteome</keyword>
<evidence type="ECO:0000256" key="5">
    <source>
        <dbReference type="ARBA" id="ARBA00022692"/>
    </source>
</evidence>
<feature type="transmembrane region" description="Helical" evidence="13">
    <location>
        <begin position="43"/>
        <end position="63"/>
    </location>
</feature>
<evidence type="ECO:0000313" key="15">
    <source>
        <dbReference type="RefSeq" id="XP_016040522.1"/>
    </source>
</evidence>
<dbReference type="FunFam" id="1.20.1070.10:FF:000055">
    <property type="entry name" value="Taste receptor type 2"/>
    <property type="match status" value="1"/>
</dbReference>
<feature type="transmembrane region" description="Helical" evidence="13">
    <location>
        <begin position="20"/>
        <end position="36"/>
    </location>
</feature>
<evidence type="ECO:0000256" key="3">
    <source>
        <dbReference type="ARBA" id="ARBA00022480"/>
    </source>
</evidence>
<keyword evidence="5 13" id="KW-0812">Transmembrane</keyword>
<feature type="transmembrane region" description="Helical" evidence="13">
    <location>
        <begin position="235"/>
        <end position="256"/>
    </location>
</feature>
<dbReference type="GeneID" id="103107083"/>
<feature type="transmembrane region" description="Helical" evidence="13">
    <location>
        <begin position="182"/>
        <end position="204"/>
    </location>
</feature>
<evidence type="ECO:0000256" key="13">
    <source>
        <dbReference type="SAM" id="Phobius"/>
    </source>
</evidence>
<dbReference type="GO" id="GO:0004930">
    <property type="term" value="F:G protein-coupled receptor activity"/>
    <property type="evidence" value="ECO:0007669"/>
    <property type="project" value="UniProtKB-KW"/>
</dbReference>
<dbReference type="InParanoid" id="A0A1S3W2I3"/>
<organism evidence="14 15">
    <name type="scientific">Erinaceus europaeus</name>
    <name type="common">Western European hedgehog</name>
    <dbReference type="NCBI Taxonomy" id="9365"/>
    <lineage>
        <taxon>Eukaryota</taxon>
        <taxon>Metazoa</taxon>
        <taxon>Chordata</taxon>
        <taxon>Craniata</taxon>
        <taxon>Vertebrata</taxon>
        <taxon>Euteleostomi</taxon>
        <taxon>Mammalia</taxon>
        <taxon>Eutheria</taxon>
        <taxon>Laurasiatheria</taxon>
        <taxon>Eulipotyphla</taxon>
        <taxon>Erinaceidae</taxon>
        <taxon>Erinaceinae</taxon>
        <taxon>Erinaceus</taxon>
    </lineage>
</organism>
<evidence type="ECO:0000256" key="12">
    <source>
        <dbReference type="RuleBase" id="RU004423"/>
    </source>
</evidence>
<dbReference type="PANTHER" id="PTHR11394:SF58">
    <property type="entry name" value="TASTE RECEPTOR TYPE 2 MEMBER 7"/>
    <property type="match status" value="1"/>
</dbReference>
<keyword evidence="7" id="KW-0297">G-protein coupled receptor</keyword>
<dbReference type="Proteomes" id="UP001652624">
    <property type="component" value="Chromosome 7"/>
</dbReference>
<evidence type="ECO:0000256" key="2">
    <source>
        <dbReference type="ARBA" id="ARBA00007376"/>
    </source>
</evidence>
<dbReference type="SUPFAM" id="SSF81321">
    <property type="entry name" value="Family A G protein-coupled receptor-like"/>
    <property type="match status" value="1"/>
</dbReference>
<keyword evidence="4" id="KW-0716">Sensory transduction</keyword>
<evidence type="ECO:0000256" key="9">
    <source>
        <dbReference type="ARBA" id="ARBA00023170"/>
    </source>
</evidence>
<dbReference type="OrthoDB" id="8876749at2759"/>
<dbReference type="RefSeq" id="XP_016040522.1">
    <property type="nucleotide sequence ID" value="XM_016185036.1"/>
</dbReference>
<name>A0A1S3W2I3_ERIEU</name>
<comment type="subcellular location">
    <subcellularLocation>
        <location evidence="1">Membrane</location>
        <topology evidence="1">Multi-pass membrane protein</topology>
    </subcellularLocation>
</comment>
<evidence type="ECO:0000256" key="7">
    <source>
        <dbReference type="ARBA" id="ARBA00023040"/>
    </source>
</evidence>
<evidence type="ECO:0000256" key="6">
    <source>
        <dbReference type="ARBA" id="ARBA00022989"/>
    </source>
</evidence>
<dbReference type="InterPro" id="IPR007960">
    <property type="entry name" value="TAS2R"/>
</dbReference>
<evidence type="ECO:0000313" key="14">
    <source>
        <dbReference type="Proteomes" id="UP001652624"/>
    </source>
</evidence>